<dbReference type="PANTHER" id="PTHR11614">
    <property type="entry name" value="PHOSPHOLIPASE-RELATED"/>
    <property type="match status" value="1"/>
</dbReference>
<dbReference type="InterPro" id="IPR029058">
    <property type="entry name" value="AB_hydrolase_fold"/>
</dbReference>
<feature type="domain" description="Serine aminopeptidase S33" evidence="1">
    <location>
        <begin position="39"/>
        <end position="291"/>
    </location>
</feature>
<sequence length="312" mass="34112">MDPAPFFSDIDDGPEGAHAAWLKTPDGLRLRVGIWPVEQARGTVLLFPGRTEYVEKYGRAAQDLAGRGYQTLAIDWRGQGLSDRVAGDPALGHVAQFADYQIDVQTLLAALPDLGITGPCYLLAHSMGGAIGLRALYENLPVQAAAFTAPMWDIELHPLLRPIAWAISSASTSFGLPEALSPGTRSDTYVLYEDFADNKLTTNAEMYDYMRRQARAHPELMIGGPTMKWLFEALRETRDLAQMSAPPVPALAILGTGESIISSERVVKRITAWSGARLEWVKGARHEVMMEGPAIRAFTFDQCAALFDSHPA</sequence>
<dbReference type="Proteomes" id="UP000283786">
    <property type="component" value="Chromosome"/>
</dbReference>
<dbReference type="OrthoDB" id="9788260at2"/>
<organism evidence="2 3">
    <name type="scientific">Pseudooceanicola algae</name>
    <dbReference type="NCBI Taxonomy" id="1537215"/>
    <lineage>
        <taxon>Bacteria</taxon>
        <taxon>Pseudomonadati</taxon>
        <taxon>Pseudomonadota</taxon>
        <taxon>Alphaproteobacteria</taxon>
        <taxon>Rhodobacterales</taxon>
        <taxon>Paracoccaceae</taxon>
        <taxon>Pseudooceanicola</taxon>
    </lineage>
</organism>
<dbReference type="EC" id="3.1.1.5" evidence="2"/>
<dbReference type="RefSeq" id="WP_119840684.1">
    <property type="nucleotide sequence ID" value="NZ_CP060436.1"/>
</dbReference>
<keyword evidence="3" id="KW-1185">Reference proteome</keyword>
<evidence type="ECO:0000313" key="2">
    <source>
        <dbReference type="EMBL" id="QPM90056.1"/>
    </source>
</evidence>
<proteinExistence type="predicted"/>
<dbReference type="InterPro" id="IPR022742">
    <property type="entry name" value="Hydrolase_4"/>
</dbReference>
<dbReference type="SUPFAM" id="SSF53474">
    <property type="entry name" value="alpha/beta-Hydrolases"/>
    <property type="match status" value="1"/>
</dbReference>
<dbReference type="KEGG" id="palw:PSAL_012890"/>
<name>A0A418SCD3_9RHOB</name>
<accession>A0A418SCD3</accession>
<dbReference type="EMBL" id="CP060436">
    <property type="protein sequence ID" value="QPM90056.1"/>
    <property type="molecule type" value="Genomic_DNA"/>
</dbReference>
<dbReference type="InterPro" id="IPR051044">
    <property type="entry name" value="MAG_DAG_Lipase"/>
</dbReference>
<evidence type="ECO:0000259" key="1">
    <source>
        <dbReference type="Pfam" id="PF12146"/>
    </source>
</evidence>
<protein>
    <submittedName>
        <fullName evidence="2">Lysophospholipase L2</fullName>
        <ecNumber evidence="2">3.1.1.5</ecNumber>
    </submittedName>
</protein>
<dbReference type="GO" id="GO:0004622">
    <property type="term" value="F:phosphatidylcholine lysophospholipase activity"/>
    <property type="evidence" value="ECO:0007669"/>
    <property type="project" value="UniProtKB-EC"/>
</dbReference>
<dbReference type="AlphaFoldDB" id="A0A418SCD3"/>
<dbReference type="Pfam" id="PF12146">
    <property type="entry name" value="Hydrolase_4"/>
    <property type="match status" value="1"/>
</dbReference>
<evidence type="ECO:0000313" key="3">
    <source>
        <dbReference type="Proteomes" id="UP000283786"/>
    </source>
</evidence>
<keyword evidence="2" id="KW-0378">Hydrolase</keyword>
<reference evidence="2 3" key="1">
    <citation type="submission" date="2020-08" db="EMBL/GenBank/DDBJ databases">
        <title>Genome sequence of Rhodobacteraceae bacterium Lw-13e.</title>
        <authorList>
            <person name="Poehlein A."/>
            <person name="Wolter L."/>
            <person name="Daniel R."/>
            <person name="Brinkhoff T."/>
        </authorList>
    </citation>
    <scope>NUCLEOTIDE SEQUENCE [LARGE SCALE GENOMIC DNA]</scope>
    <source>
        <strain evidence="2 3">Lw-13e</strain>
    </source>
</reference>
<gene>
    <name evidence="2" type="primary">pldB</name>
    <name evidence="2" type="ORF">PSAL_012890</name>
</gene>
<dbReference type="Gene3D" id="3.40.50.1820">
    <property type="entry name" value="alpha/beta hydrolase"/>
    <property type="match status" value="1"/>
</dbReference>